<dbReference type="SUPFAM" id="SSF53474">
    <property type="entry name" value="alpha/beta-Hydrolases"/>
    <property type="match status" value="1"/>
</dbReference>
<dbReference type="RefSeq" id="WP_322606911.1">
    <property type="nucleotide sequence ID" value="NZ_JARVCO010000002.1"/>
</dbReference>
<dbReference type="EMBL" id="JARVCO010000002">
    <property type="protein sequence ID" value="MDZ8117106.1"/>
    <property type="molecule type" value="Genomic_DNA"/>
</dbReference>
<dbReference type="Gene3D" id="3.40.50.1820">
    <property type="entry name" value="alpha/beta hydrolase"/>
    <property type="match status" value="1"/>
</dbReference>
<organism evidence="1 2">
    <name type="scientific">Pontiella agarivorans</name>
    <dbReference type="NCBI Taxonomy" id="3038953"/>
    <lineage>
        <taxon>Bacteria</taxon>
        <taxon>Pseudomonadati</taxon>
        <taxon>Kiritimatiellota</taxon>
        <taxon>Kiritimatiellia</taxon>
        <taxon>Kiritimatiellales</taxon>
        <taxon>Pontiellaceae</taxon>
        <taxon>Pontiella</taxon>
    </lineage>
</organism>
<dbReference type="InterPro" id="IPR029058">
    <property type="entry name" value="AB_hydrolase_fold"/>
</dbReference>
<reference evidence="1 2" key="1">
    <citation type="journal article" date="2024" name="Appl. Environ. Microbiol.">
        <title>Pontiella agarivorans sp. nov., a novel marine anaerobic bacterium capable of degrading macroalgal polysaccharides and fixing nitrogen.</title>
        <authorList>
            <person name="Liu N."/>
            <person name="Kivenson V."/>
            <person name="Peng X."/>
            <person name="Cui Z."/>
            <person name="Lankiewicz T.S."/>
            <person name="Gosselin K.M."/>
            <person name="English C.J."/>
            <person name="Blair E.M."/>
            <person name="O'Malley M.A."/>
            <person name="Valentine D.L."/>
        </authorList>
    </citation>
    <scope>NUCLEOTIDE SEQUENCE [LARGE SCALE GENOMIC DNA]</scope>
    <source>
        <strain evidence="1 2">NLcol2</strain>
    </source>
</reference>
<dbReference type="InterPro" id="IPR050583">
    <property type="entry name" value="Mycobacterial_A85_antigen"/>
</dbReference>
<keyword evidence="2" id="KW-1185">Reference proteome</keyword>
<evidence type="ECO:0000313" key="1">
    <source>
        <dbReference type="EMBL" id="MDZ8117106.1"/>
    </source>
</evidence>
<dbReference type="Pfam" id="PF00756">
    <property type="entry name" value="Esterase"/>
    <property type="match status" value="1"/>
</dbReference>
<dbReference type="GO" id="GO:0016787">
    <property type="term" value="F:hydrolase activity"/>
    <property type="evidence" value="ECO:0007669"/>
    <property type="project" value="UniProtKB-KW"/>
</dbReference>
<name>A0ABU5MSN4_9BACT</name>
<dbReference type="InterPro" id="IPR000801">
    <property type="entry name" value="Esterase-like"/>
</dbReference>
<evidence type="ECO:0000313" key="2">
    <source>
        <dbReference type="Proteomes" id="UP001290861"/>
    </source>
</evidence>
<dbReference type="Proteomes" id="UP001290861">
    <property type="component" value="Unassembled WGS sequence"/>
</dbReference>
<sequence length="257" mass="29071">MALLQTHFYARSLQQSVGMNIILPERSEAWKTPPAVLYLLHGLSGDHTSWIRRSSIERYVMDLNLVVVMPDAHKSFYTDMAHGSDYWTFFSEELPARISQWFRVSNTWKNTFVAGTSMGGYGAVKLALGRPDLFSHAASLSGALDLAAHINDDWDEPRLRTFGAVFDSIEKVPESGNDLIHAVRNLETIPDTEFYVCCGVDDWLHPDSVRFREAASEKGLYLTYEESAGAHKWDYWDAAIRRVLEWLPVEPLSPTGS</sequence>
<protein>
    <submittedName>
        <fullName evidence="1">Alpha/beta hydrolase family protein</fullName>
    </submittedName>
</protein>
<keyword evidence="1" id="KW-0378">Hydrolase</keyword>
<comment type="caution">
    <text evidence="1">The sequence shown here is derived from an EMBL/GenBank/DDBJ whole genome shotgun (WGS) entry which is preliminary data.</text>
</comment>
<dbReference type="PANTHER" id="PTHR48098:SF1">
    <property type="entry name" value="DIACYLGLYCEROL ACYLTRANSFERASE_MYCOLYLTRANSFERASE AG85A"/>
    <property type="match status" value="1"/>
</dbReference>
<dbReference type="PANTHER" id="PTHR48098">
    <property type="entry name" value="ENTEROCHELIN ESTERASE-RELATED"/>
    <property type="match status" value="1"/>
</dbReference>
<gene>
    <name evidence="1" type="ORF">P9H32_00575</name>
</gene>
<proteinExistence type="predicted"/>
<accession>A0ABU5MSN4</accession>